<feature type="domain" description="N-acetyltransferase" evidence="2">
    <location>
        <begin position="40"/>
        <end position="172"/>
    </location>
</feature>
<dbReference type="InterPro" id="IPR000182">
    <property type="entry name" value="GNAT_dom"/>
</dbReference>
<evidence type="ECO:0000313" key="4">
    <source>
        <dbReference type="Proteomes" id="UP001304125"/>
    </source>
</evidence>
<dbReference type="InterPro" id="IPR016181">
    <property type="entry name" value="Acyl_CoA_acyltransferase"/>
</dbReference>
<dbReference type="Gene3D" id="3.40.630.30">
    <property type="match status" value="1"/>
</dbReference>
<dbReference type="PANTHER" id="PTHR43441">
    <property type="entry name" value="RIBOSOMAL-PROTEIN-SERINE ACETYLTRANSFERASE"/>
    <property type="match status" value="1"/>
</dbReference>
<dbReference type="GO" id="GO:0005737">
    <property type="term" value="C:cytoplasm"/>
    <property type="evidence" value="ECO:0007669"/>
    <property type="project" value="TreeGrafter"/>
</dbReference>
<keyword evidence="4" id="KW-1185">Reference proteome</keyword>
<dbReference type="RefSeq" id="WP_313499729.1">
    <property type="nucleotide sequence ID" value="NZ_CP134879.1"/>
</dbReference>
<dbReference type="AlphaFoldDB" id="A0AA96F940"/>
<reference evidence="3 4" key="1">
    <citation type="submission" date="2023-09" db="EMBL/GenBank/DDBJ databases">
        <title>Demequina sp. a novel bacteria isolated from Capsicum annuum.</title>
        <authorList>
            <person name="Humaira Z."/>
            <person name="Lee J."/>
            <person name="Cho D."/>
        </authorList>
    </citation>
    <scope>NUCLEOTIDE SEQUENCE [LARGE SCALE GENOMIC DNA]</scope>
    <source>
        <strain evidence="3 4">OYTSA14</strain>
    </source>
</reference>
<accession>A0AA96F940</accession>
<evidence type="ECO:0000256" key="1">
    <source>
        <dbReference type="SAM" id="MobiDB-lite"/>
    </source>
</evidence>
<name>A0AA96F940_9MICO</name>
<feature type="region of interest" description="Disordered" evidence="1">
    <location>
        <begin position="1"/>
        <end position="26"/>
    </location>
</feature>
<protein>
    <submittedName>
        <fullName evidence="3">GNAT family N-acetyltransferase</fullName>
    </submittedName>
</protein>
<evidence type="ECO:0000313" key="3">
    <source>
        <dbReference type="EMBL" id="WNM25067.1"/>
    </source>
</evidence>
<organism evidence="3 4">
    <name type="scientific">Demequina capsici</name>
    <dbReference type="NCBI Taxonomy" id="3075620"/>
    <lineage>
        <taxon>Bacteria</taxon>
        <taxon>Bacillati</taxon>
        <taxon>Actinomycetota</taxon>
        <taxon>Actinomycetes</taxon>
        <taxon>Micrococcales</taxon>
        <taxon>Demequinaceae</taxon>
        <taxon>Demequina</taxon>
    </lineage>
</organism>
<dbReference type="Proteomes" id="UP001304125">
    <property type="component" value="Chromosome"/>
</dbReference>
<evidence type="ECO:0000259" key="2">
    <source>
        <dbReference type="PROSITE" id="PS51186"/>
    </source>
</evidence>
<dbReference type="EMBL" id="CP134879">
    <property type="protein sequence ID" value="WNM25067.1"/>
    <property type="molecule type" value="Genomic_DNA"/>
</dbReference>
<dbReference type="Pfam" id="PF13302">
    <property type="entry name" value="Acetyltransf_3"/>
    <property type="match status" value="1"/>
</dbReference>
<dbReference type="PANTHER" id="PTHR43441:SF10">
    <property type="entry name" value="ACETYLTRANSFERASE"/>
    <property type="match status" value="1"/>
</dbReference>
<proteinExistence type="predicted"/>
<dbReference type="GO" id="GO:0008999">
    <property type="term" value="F:protein-N-terminal-alanine acetyltransferase activity"/>
    <property type="evidence" value="ECO:0007669"/>
    <property type="project" value="TreeGrafter"/>
</dbReference>
<dbReference type="GO" id="GO:1990189">
    <property type="term" value="F:protein N-terminal-serine acetyltransferase activity"/>
    <property type="evidence" value="ECO:0007669"/>
    <property type="project" value="TreeGrafter"/>
</dbReference>
<sequence length="172" mass="19002">MHHLSPGRIHTSRLTLEPVSPEHATGMASALSDPELYAFIGGEPPSRDDLEDRYRRLESALSPDRTEGWLNWAIRATDDGQLAGYVQATVRERSGVLEADVAWVIGKDWQGRRYATEAADAMAAWLQARGVGRLSAWIRPGHAASEAVARRLHMIPTSEMADGEMRWVLDSG</sequence>
<dbReference type="SUPFAM" id="SSF55729">
    <property type="entry name" value="Acyl-CoA N-acyltransferases (Nat)"/>
    <property type="match status" value="1"/>
</dbReference>
<dbReference type="InterPro" id="IPR051908">
    <property type="entry name" value="Ribosomal_N-acetyltransferase"/>
</dbReference>
<gene>
    <name evidence="3" type="ORF">RN606_02665</name>
</gene>
<dbReference type="PROSITE" id="PS51186">
    <property type="entry name" value="GNAT"/>
    <property type="match status" value="1"/>
</dbReference>